<gene>
    <name evidence="1" type="ORF">CROQUDRAFT_92805</name>
</gene>
<keyword evidence="2" id="KW-1185">Reference proteome</keyword>
<dbReference type="EMBL" id="MU167262">
    <property type="protein sequence ID" value="KAG0146344.1"/>
    <property type="molecule type" value="Genomic_DNA"/>
</dbReference>
<evidence type="ECO:0000313" key="1">
    <source>
        <dbReference type="EMBL" id="KAG0146344.1"/>
    </source>
</evidence>
<proteinExistence type="predicted"/>
<reference evidence="1" key="1">
    <citation type="submission" date="2013-11" db="EMBL/GenBank/DDBJ databases">
        <title>Genome sequence of the fusiform rust pathogen reveals effectors for host alternation and coevolution with pine.</title>
        <authorList>
            <consortium name="DOE Joint Genome Institute"/>
            <person name="Smith K."/>
            <person name="Pendleton A."/>
            <person name="Kubisiak T."/>
            <person name="Anderson C."/>
            <person name="Salamov A."/>
            <person name="Aerts A."/>
            <person name="Riley R."/>
            <person name="Clum A."/>
            <person name="Lindquist E."/>
            <person name="Ence D."/>
            <person name="Campbell M."/>
            <person name="Kronenberg Z."/>
            <person name="Feau N."/>
            <person name="Dhillon B."/>
            <person name="Hamelin R."/>
            <person name="Burleigh J."/>
            <person name="Smith J."/>
            <person name="Yandell M."/>
            <person name="Nelson C."/>
            <person name="Grigoriev I."/>
            <person name="Davis J."/>
        </authorList>
    </citation>
    <scope>NUCLEOTIDE SEQUENCE</scope>
    <source>
        <strain evidence="1">G11</strain>
    </source>
</reference>
<accession>A0A9P6NLI9</accession>
<evidence type="ECO:0000313" key="2">
    <source>
        <dbReference type="Proteomes" id="UP000886653"/>
    </source>
</evidence>
<dbReference type="AlphaFoldDB" id="A0A9P6NLI9"/>
<dbReference type="Proteomes" id="UP000886653">
    <property type="component" value="Unassembled WGS sequence"/>
</dbReference>
<organism evidence="1 2">
    <name type="scientific">Cronartium quercuum f. sp. fusiforme G11</name>
    <dbReference type="NCBI Taxonomy" id="708437"/>
    <lineage>
        <taxon>Eukaryota</taxon>
        <taxon>Fungi</taxon>
        <taxon>Dikarya</taxon>
        <taxon>Basidiomycota</taxon>
        <taxon>Pucciniomycotina</taxon>
        <taxon>Pucciniomycetes</taxon>
        <taxon>Pucciniales</taxon>
        <taxon>Coleosporiaceae</taxon>
        <taxon>Cronartium</taxon>
    </lineage>
</organism>
<protein>
    <submittedName>
        <fullName evidence="1">Uncharacterized protein</fullName>
    </submittedName>
</protein>
<comment type="caution">
    <text evidence="1">The sequence shown here is derived from an EMBL/GenBank/DDBJ whole genome shotgun (WGS) entry which is preliminary data.</text>
</comment>
<sequence length="162" mass="17622">MSPQSLQADKSLETGQVFLISNFLTVSVCQDPDVSGCGQYKEVPLYPSQPPTSGVLQTVEHVQTCGDREYVGTGLVLSSGSTCLDWVLHPQVGCPGSDALRWHLQSLQAKIIAACINQAPLTFCSKTKRATLEGGSFCCKIYVNFTESSKDFRTFEQPKTPI</sequence>
<name>A0A9P6NLI9_9BASI</name>